<organism evidence="1 2">
    <name type="scientific">Paraburkholderia dioscoreae</name>
    <dbReference type="NCBI Taxonomy" id="2604047"/>
    <lineage>
        <taxon>Bacteria</taxon>
        <taxon>Pseudomonadati</taxon>
        <taxon>Pseudomonadota</taxon>
        <taxon>Betaproteobacteria</taxon>
        <taxon>Burkholderiales</taxon>
        <taxon>Burkholderiaceae</taxon>
        <taxon>Paraburkholderia</taxon>
    </lineage>
</organism>
<dbReference type="KEGG" id="pdio:PDMSB3_1837.1"/>
<protein>
    <submittedName>
        <fullName evidence="1">Uncharacterized protein</fullName>
    </submittedName>
</protein>
<dbReference type="EMBL" id="LR699554">
    <property type="protein sequence ID" value="VVD33121.1"/>
    <property type="molecule type" value="Genomic_DNA"/>
</dbReference>
<proteinExistence type="predicted"/>
<dbReference type="AlphaFoldDB" id="A0A5Q4ZL74"/>
<gene>
    <name evidence="1" type="ORF">PDMSB3_1837</name>
</gene>
<sequence>MSASAGFLCFLEKKVSRTSTELLARIYGRVGASALGADFRNAIHFYYNAFIKRPWPLALAVFSRL</sequence>
<dbReference type="Proteomes" id="UP000325811">
    <property type="component" value="Chromosome II"/>
</dbReference>
<name>A0A5Q4ZL74_9BURK</name>
<evidence type="ECO:0000313" key="1">
    <source>
        <dbReference type="EMBL" id="VVD33121.1"/>
    </source>
</evidence>
<keyword evidence="2" id="KW-1185">Reference proteome</keyword>
<accession>A0A5Q4ZL74</accession>
<evidence type="ECO:0000313" key="2">
    <source>
        <dbReference type="Proteomes" id="UP000325811"/>
    </source>
</evidence>
<reference evidence="1 2" key="1">
    <citation type="submission" date="2019-08" db="EMBL/GenBank/DDBJ databases">
        <authorList>
            <person name="Herpell B J."/>
        </authorList>
    </citation>
    <scope>NUCLEOTIDE SEQUENCE [LARGE SCALE GENOMIC DNA]</scope>
    <source>
        <strain evidence="2">Msb3</strain>
    </source>
</reference>